<dbReference type="PANTHER" id="PTHR30153:SF2">
    <property type="entry name" value="REPLICATIVE DNA HELICASE"/>
    <property type="match status" value="1"/>
</dbReference>
<dbReference type="GO" id="GO:1990077">
    <property type="term" value="C:primosome complex"/>
    <property type="evidence" value="ECO:0007669"/>
    <property type="project" value="UniProtKB-KW"/>
</dbReference>
<evidence type="ECO:0000313" key="3">
    <source>
        <dbReference type="EMBL" id="BAL81482.1"/>
    </source>
</evidence>
<dbReference type="InterPro" id="IPR027417">
    <property type="entry name" value="P-loop_NTPase"/>
</dbReference>
<feature type="domain" description="SF4 helicase" evidence="2">
    <location>
        <begin position="172"/>
        <end position="469"/>
    </location>
</feature>
<organism evidence="3 4">
    <name type="scientific">Caldisericum exile (strain DSM 21853 / NBRC 104410 / AZM16c01)</name>
    <dbReference type="NCBI Taxonomy" id="511051"/>
    <lineage>
        <taxon>Bacteria</taxon>
        <taxon>Pseudomonadati</taxon>
        <taxon>Caldisericota/Cryosericota group</taxon>
        <taxon>Caldisericota</taxon>
        <taxon>Caldisericia</taxon>
        <taxon>Caldisericales</taxon>
        <taxon>Caldisericaceae</taxon>
        <taxon>Caldisericum</taxon>
    </lineage>
</organism>
<dbReference type="SUPFAM" id="SSF52540">
    <property type="entry name" value="P-loop containing nucleoside triphosphate hydrolases"/>
    <property type="match status" value="1"/>
</dbReference>
<evidence type="ECO:0000259" key="2">
    <source>
        <dbReference type="PROSITE" id="PS51199"/>
    </source>
</evidence>
<dbReference type="OrthoDB" id="475332at2"/>
<dbReference type="GO" id="GO:0006269">
    <property type="term" value="P:DNA replication, synthesis of primer"/>
    <property type="evidence" value="ECO:0007669"/>
    <property type="project" value="UniProtKB-KW"/>
</dbReference>
<dbReference type="AlphaFoldDB" id="A0A7U6GFJ4"/>
<sequence length="496" mass="57103">MDEIETKVLATITKDKYLLTRGLAEGLEKELFEMSEARTLFEYIVSKYSKNAAQIDIDLLKETLREDGFLTTKMQELINTIQKEDPLTLEGLFTYTETLKRRLAEKTLINIAKKIESYVESKAKKEDLVEFTGNIIGELREIITGKAKRKILPLRSYLIRFTAELEGRTENINPILGYSLEPFSCLNETLSGARRGFYYALAGAPRRGKTNFMLKLATSIAMNEKIPVLYYSWEQTERVLFLRVLSQETLIPPYLLETERIFDDPDLSERFNQGYAKVEQFMNYMYLVEGRREDTINKIRSHALSIMQENNTDKIAIFIDYLQKVPTNILYQDLAQQVDEVSGGIANLSTELNAPIFAISSFDKEGAKLDTEESKTRPTMFNCTGGGDIEYDADVAMVITKDFKDTNVLYEKIYNASKEGRIDPNRIPHFDILNLYVDKNRDAPFGGNIIIQYLFLIEDNTLVEIGYKDIGEERTYAKISKIFEWMLENGYLVNMR</sequence>
<evidence type="ECO:0000313" key="4">
    <source>
        <dbReference type="Proteomes" id="UP000004793"/>
    </source>
</evidence>
<dbReference type="InterPro" id="IPR016136">
    <property type="entry name" value="DNA_helicase_N/primase_C"/>
</dbReference>
<accession>A0A7U6GFJ4</accession>
<dbReference type="Gene3D" id="1.10.860.10">
    <property type="entry name" value="DNAb Helicase, Chain A"/>
    <property type="match status" value="1"/>
</dbReference>
<evidence type="ECO:0000256" key="1">
    <source>
        <dbReference type="ARBA" id="ARBA00022515"/>
    </source>
</evidence>
<dbReference type="Gene3D" id="3.40.50.300">
    <property type="entry name" value="P-loop containing nucleotide triphosphate hydrolases"/>
    <property type="match status" value="1"/>
</dbReference>
<dbReference type="GO" id="GO:0005829">
    <property type="term" value="C:cytosol"/>
    <property type="evidence" value="ECO:0007669"/>
    <property type="project" value="TreeGrafter"/>
</dbReference>
<dbReference type="EMBL" id="AP012051">
    <property type="protein sequence ID" value="BAL81482.1"/>
    <property type="molecule type" value="Genomic_DNA"/>
</dbReference>
<dbReference type="PANTHER" id="PTHR30153">
    <property type="entry name" value="REPLICATIVE DNA HELICASE DNAB"/>
    <property type="match status" value="1"/>
</dbReference>
<dbReference type="KEGG" id="cex:CSE_13560"/>
<dbReference type="GO" id="GO:0003678">
    <property type="term" value="F:DNA helicase activity"/>
    <property type="evidence" value="ECO:0007669"/>
    <property type="project" value="InterPro"/>
</dbReference>
<dbReference type="RefSeq" id="WP_014453877.1">
    <property type="nucleotide sequence ID" value="NC_017096.1"/>
</dbReference>
<reference evidence="3 4" key="1">
    <citation type="submission" date="2011-01" db="EMBL/GenBank/DDBJ databases">
        <title>Whole genome sequence of Caldisericum exile AZM16c01.</title>
        <authorList>
            <person name="Narita-Yamada S."/>
            <person name="Kawakoshi A."/>
            <person name="Nakamura S."/>
            <person name="Sasagawa M."/>
            <person name="Fukada J."/>
            <person name="Sekine M."/>
            <person name="Kato Y."/>
            <person name="Fukai R."/>
            <person name="Sasaki K."/>
            <person name="Hanamaki A."/>
            <person name="Narita H."/>
            <person name="Konno Y."/>
            <person name="Mori K."/>
            <person name="Yamazaki S."/>
            <person name="Suzuki K."/>
            <person name="Fujita N."/>
        </authorList>
    </citation>
    <scope>NUCLEOTIDE SEQUENCE [LARGE SCALE GENOMIC DNA]</scope>
    <source>
        <strain evidence="4">DSM 21853 / NBRC 104410 / AZM16c01</strain>
    </source>
</reference>
<dbReference type="GO" id="GO:0005524">
    <property type="term" value="F:ATP binding"/>
    <property type="evidence" value="ECO:0007669"/>
    <property type="project" value="InterPro"/>
</dbReference>
<name>A0A7U6GFJ4_CALEA</name>
<keyword evidence="4" id="KW-1185">Reference proteome</keyword>
<protein>
    <recommendedName>
        <fullName evidence="2">SF4 helicase domain-containing protein</fullName>
    </recommendedName>
</protein>
<dbReference type="PROSITE" id="PS51199">
    <property type="entry name" value="SF4_HELICASE"/>
    <property type="match status" value="1"/>
</dbReference>
<keyword evidence="1" id="KW-0639">Primosome</keyword>
<dbReference type="InterPro" id="IPR007694">
    <property type="entry name" value="DNA_helicase_DnaB-like_C"/>
</dbReference>
<dbReference type="Proteomes" id="UP000004793">
    <property type="component" value="Chromosome"/>
</dbReference>
<gene>
    <name evidence="3" type="ordered locus">CSE_13560</name>
</gene>
<dbReference type="Pfam" id="PF03796">
    <property type="entry name" value="DnaB_C"/>
    <property type="match status" value="1"/>
</dbReference>
<proteinExistence type="predicted"/>